<gene>
    <name evidence="1" type="ORF">COCVIDRAFT_96635</name>
</gene>
<dbReference type="Proteomes" id="UP000054337">
    <property type="component" value="Unassembled WGS sequence"/>
</dbReference>
<sequence>MPVGCEKLELYGYEKDSVEEIQVEYSDAVKDLPVFARNIGEFYELFAKGGTVDQGIIDFEQAVKMHKVIDKMEKSFENKQFSRLS</sequence>
<dbReference type="AlphaFoldDB" id="W7EVI8"/>
<evidence type="ECO:0000313" key="1">
    <source>
        <dbReference type="EMBL" id="EUN28052.1"/>
    </source>
</evidence>
<organism evidence="1 2">
    <name type="scientific">Bipolaris victoriae (strain FI3)</name>
    <name type="common">Victoria blight of oats agent</name>
    <name type="synonym">Cochliobolus victoriae</name>
    <dbReference type="NCBI Taxonomy" id="930091"/>
    <lineage>
        <taxon>Eukaryota</taxon>
        <taxon>Fungi</taxon>
        <taxon>Dikarya</taxon>
        <taxon>Ascomycota</taxon>
        <taxon>Pezizomycotina</taxon>
        <taxon>Dothideomycetes</taxon>
        <taxon>Pleosporomycetidae</taxon>
        <taxon>Pleosporales</taxon>
        <taxon>Pleosporineae</taxon>
        <taxon>Pleosporaceae</taxon>
        <taxon>Bipolaris</taxon>
    </lineage>
</organism>
<dbReference type="Gene3D" id="3.30.360.10">
    <property type="entry name" value="Dihydrodipicolinate Reductase, domain 2"/>
    <property type="match status" value="1"/>
</dbReference>
<dbReference type="HOGENOM" id="CLU_2722056_0_0_1"/>
<dbReference type="OrthoDB" id="64915at2759"/>
<protein>
    <submittedName>
        <fullName evidence="1">Uncharacterized protein</fullName>
    </submittedName>
</protein>
<evidence type="ECO:0000313" key="2">
    <source>
        <dbReference type="Proteomes" id="UP000054337"/>
    </source>
</evidence>
<dbReference type="EMBL" id="KI968724">
    <property type="protein sequence ID" value="EUN28052.1"/>
    <property type="molecule type" value="Genomic_DNA"/>
</dbReference>
<accession>W7EVI8</accession>
<proteinExistence type="predicted"/>
<reference evidence="1 2" key="1">
    <citation type="journal article" date="2013" name="PLoS Genet.">
        <title>Comparative genome structure, secondary metabolite, and effector coding capacity across Cochliobolus pathogens.</title>
        <authorList>
            <person name="Condon B.J."/>
            <person name="Leng Y."/>
            <person name="Wu D."/>
            <person name="Bushley K.E."/>
            <person name="Ohm R.A."/>
            <person name="Otillar R."/>
            <person name="Martin J."/>
            <person name="Schackwitz W."/>
            <person name="Grimwood J."/>
            <person name="MohdZainudin N."/>
            <person name="Xue C."/>
            <person name="Wang R."/>
            <person name="Manning V.A."/>
            <person name="Dhillon B."/>
            <person name="Tu Z.J."/>
            <person name="Steffenson B.J."/>
            <person name="Salamov A."/>
            <person name="Sun H."/>
            <person name="Lowry S."/>
            <person name="LaButti K."/>
            <person name="Han J."/>
            <person name="Copeland A."/>
            <person name="Lindquist E."/>
            <person name="Barry K."/>
            <person name="Schmutz J."/>
            <person name="Baker S.E."/>
            <person name="Ciuffetti L.M."/>
            <person name="Grigoriev I.V."/>
            <person name="Zhong S."/>
            <person name="Turgeon B.G."/>
        </authorList>
    </citation>
    <scope>NUCLEOTIDE SEQUENCE [LARGE SCALE GENOMIC DNA]</scope>
    <source>
        <strain evidence="1 2">FI3</strain>
    </source>
</reference>
<dbReference type="GeneID" id="26260250"/>
<keyword evidence="2" id="KW-1185">Reference proteome</keyword>
<dbReference type="RefSeq" id="XP_014557643.1">
    <property type="nucleotide sequence ID" value="XM_014702157.1"/>
</dbReference>
<name>W7EVI8_BIPV3</name>